<feature type="region of interest" description="Disordered" evidence="1">
    <location>
        <begin position="437"/>
        <end position="462"/>
    </location>
</feature>
<dbReference type="EMBL" id="CADCXV010000851">
    <property type="protein sequence ID" value="CAB0037370.1"/>
    <property type="molecule type" value="Genomic_DNA"/>
</dbReference>
<gene>
    <name evidence="2" type="ORF">TBRA_LOCUS9200</name>
</gene>
<organism evidence="2 3">
    <name type="scientific">Trichogramma brassicae</name>
    <dbReference type="NCBI Taxonomy" id="86971"/>
    <lineage>
        <taxon>Eukaryota</taxon>
        <taxon>Metazoa</taxon>
        <taxon>Ecdysozoa</taxon>
        <taxon>Arthropoda</taxon>
        <taxon>Hexapoda</taxon>
        <taxon>Insecta</taxon>
        <taxon>Pterygota</taxon>
        <taxon>Neoptera</taxon>
        <taxon>Endopterygota</taxon>
        <taxon>Hymenoptera</taxon>
        <taxon>Apocrita</taxon>
        <taxon>Proctotrupomorpha</taxon>
        <taxon>Chalcidoidea</taxon>
        <taxon>Trichogrammatidae</taxon>
        <taxon>Trichogramma</taxon>
    </lineage>
</organism>
<name>A0A6H5IKS0_9HYME</name>
<evidence type="ECO:0000256" key="1">
    <source>
        <dbReference type="SAM" id="MobiDB-lite"/>
    </source>
</evidence>
<dbReference type="Proteomes" id="UP000479190">
    <property type="component" value="Unassembled WGS sequence"/>
</dbReference>
<feature type="region of interest" description="Disordered" evidence="1">
    <location>
        <begin position="391"/>
        <end position="424"/>
    </location>
</feature>
<evidence type="ECO:0000313" key="2">
    <source>
        <dbReference type="EMBL" id="CAB0037370.1"/>
    </source>
</evidence>
<feature type="compositionally biased region" description="Polar residues" evidence="1">
    <location>
        <begin position="29"/>
        <end position="56"/>
    </location>
</feature>
<proteinExistence type="predicted"/>
<feature type="compositionally biased region" description="Polar residues" evidence="1">
    <location>
        <begin position="201"/>
        <end position="222"/>
    </location>
</feature>
<evidence type="ECO:0000313" key="3">
    <source>
        <dbReference type="Proteomes" id="UP000479190"/>
    </source>
</evidence>
<dbReference type="AlphaFoldDB" id="A0A6H5IKS0"/>
<keyword evidence="3" id="KW-1185">Reference proteome</keyword>
<sequence length="509" mass="57078">MFRCEICNKRGHEASTCNSVNDSLRKASPDSNQQRDSSNTGGSNTLNIACPAQSSRAGHDDKKRTRWVPTLNCIGARKILRTRRYKKTKNAEDKEKFNDESSSDSLHLDAKFEVIEKISNDGNSDVDADGDVSMLPLPERTAKARAREKIAEIVNAGKRHRKPTVLLRVPVIQVENSDLQRTERQSACGNDLISFQENLCESPPASASTQSQVNENNNSQPNAVPESILDSNKQEYVRCSFPEIAQEIFDKLPVGLRKNPVPNRRELQKDIWEVRSDKEHSQKVCEKAPEWGTSVSDIGISQDSGQPNGNNIIPARNFDTLADERESWNRPRTRSSQHCDAKIVESPEQYRCAEMMPSVPLTNPTHSSIPREARLGPRTVNSTCNTHQDSFAQHGKLDYEERANDDTRLPTPSNEYNNDDTSTSVKPSIIHFLYRLAPPRESADTRDHNTSRRDAGSSVLQNADVTHAADEAEDVQQCYDNAALCKYYVAKSRPTRSTPPWYDHGLNGH</sequence>
<feature type="compositionally biased region" description="Polar residues" evidence="1">
    <location>
        <begin position="410"/>
        <end position="424"/>
    </location>
</feature>
<reference evidence="2 3" key="1">
    <citation type="submission" date="2020-02" db="EMBL/GenBank/DDBJ databases">
        <authorList>
            <person name="Ferguson B K."/>
        </authorList>
    </citation>
    <scope>NUCLEOTIDE SEQUENCE [LARGE SCALE GENOMIC DNA]</scope>
</reference>
<protein>
    <submittedName>
        <fullName evidence="2">Uncharacterized protein</fullName>
    </submittedName>
</protein>
<accession>A0A6H5IKS0</accession>
<feature type="region of interest" description="Disordered" evidence="1">
    <location>
        <begin position="201"/>
        <end position="226"/>
    </location>
</feature>
<feature type="region of interest" description="Disordered" evidence="1">
    <location>
        <begin position="14"/>
        <end position="63"/>
    </location>
</feature>
<feature type="compositionally biased region" description="Basic and acidic residues" evidence="1">
    <location>
        <begin position="395"/>
        <end position="408"/>
    </location>
</feature>
<feature type="compositionally biased region" description="Basic and acidic residues" evidence="1">
    <location>
        <begin position="441"/>
        <end position="455"/>
    </location>
</feature>